<sequence length="265" mass="29328">MKHRFLQWLVTLLTILHLVVSLNSATAFCDFGFIDGNKLYNYNLTSPTRKFPHGVLSEDGFYKVAVNETILWFQLCDGMIFNHDPPRCVDCWDCGGPMHCGMDCNALVADNIRGYHVCTTVGRGSIVVVDVIDKKNPHIGVIVKMSNGGPRINCSLSVSVLCNLDEVQGPLSLEKLGTCDYQATEIKHPSGCAIVLNVNGKGWGWFVTLITTVFCLFGAYLLAGIVYRFFALGIRGIDVIPNLDFWASLARRTQSLSASLVRKFK</sequence>
<comment type="caution">
    <text evidence="1">The sequence shown here is derived from an EMBL/GenBank/DDBJ whole genome shotgun (WGS) entry which is preliminary data.</text>
</comment>
<protein>
    <submittedName>
        <fullName evidence="1">Uncharacterized protein</fullName>
    </submittedName>
</protein>
<keyword evidence="2" id="KW-1185">Reference proteome</keyword>
<dbReference type="Proteomes" id="UP000828941">
    <property type="component" value="Chromosome 12"/>
</dbReference>
<proteinExistence type="predicted"/>
<organism evidence="1 2">
    <name type="scientific">Bauhinia variegata</name>
    <name type="common">Purple orchid tree</name>
    <name type="synonym">Phanera variegata</name>
    <dbReference type="NCBI Taxonomy" id="167791"/>
    <lineage>
        <taxon>Eukaryota</taxon>
        <taxon>Viridiplantae</taxon>
        <taxon>Streptophyta</taxon>
        <taxon>Embryophyta</taxon>
        <taxon>Tracheophyta</taxon>
        <taxon>Spermatophyta</taxon>
        <taxon>Magnoliopsida</taxon>
        <taxon>eudicotyledons</taxon>
        <taxon>Gunneridae</taxon>
        <taxon>Pentapetalae</taxon>
        <taxon>rosids</taxon>
        <taxon>fabids</taxon>
        <taxon>Fabales</taxon>
        <taxon>Fabaceae</taxon>
        <taxon>Cercidoideae</taxon>
        <taxon>Cercideae</taxon>
        <taxon>Bauhiniinae</taxon>
        <taxon>Bauhinia</taxon>
    </lineage>
</organism>
<evidence type="ECO:0000313" key="1">
    <source>
        <dbReference type="EMBL" id="KAI4306498.1"/>
    </source>
</evidence>
<dbReference type="EMBL" id="CM039437">
    <property type="protein sequence ID" value="KAI4306498.1"/>
    <property type="molecule type" value="Genomic_DNA"/>
</dbReference>
<accession>A0ACB9LAC1</accession>
<gene>
    <name evidence="1" type="ORF">L6164_029770</name>
</gene>
<name>A0ACB9LAC1_BAUVA</name>
<reference evidence="1 2" key="1">
    <citation type="journal article" date="2022" name="DNA Res.">
        <title>Chromosomal-level genome assembly of the orchid tree Bauhinia variegata (Leguminosae; Cercidoideae) supports the allotetraploid origin hypothesis of Bauhinia.</title>
        <authorList>
            <person name="Zhong Y."/>
            <person name="Chen Y."/>
            <person name="Zheng D."/>
            <person name="Pang J."/>
            <person name="Liu Y."/>
            <person name="Luo S."/>
            <person name="Meng S."/>
            <person name="Qian L."/>
            <person name="Wei D."/>
            <person name="Dai S."/>
            <person name="Zhou R."/>
        </authorList>
    </citation>
    <scope>NUCLEOTIDE SEQUENCE [LARGE SCALE GENOMIC DNA]</scope>
    <source>
        <strain evidence="1">BV-YZ2020</strain>
    </source>
</reference>
<evidence type="ECO:0000313" key="2">
    <source>
        <dbReference type="Proteomes" id="UP000828941"/>
    </source>
</evidence>